<evidence type="ECO:0000256" key="10">
    <source>
        <dbReference type="SAM" id="Phobius"/>
    </source>
</evidence>
<keyword evidence="12" id="KW-1185">Reference proteome</keyword>
<feature type="transmembrane region" description="Helical" evidence="10">
    <location>
        <begin position="72"/>
        <end position="94"/>
    </location>
</feature>
<dbReference type="AlphaFoldDB" id="K5Y4W0"/>
<keyword evidence="5" id="KW-0256">Endoplasmic reticulum</keyword>
<evidence type="ECO:0000256" key="2">
    <source>
        <dbReference type="ARBA" id="ARBA00007715"/>
    </source>
</evidence>
<dbReference type="STRING" id="597362.K5Y4W0"/>
<keyword evidence="6 10" id="KW-1133">Transmembrane helix</keyword>
<accession>K5Y4W0</accession>
<organism evidence="11 12">
    <name type="scientific">Agaricus bisporus var. burnettii (strain JB137-S8 / ATCC MYA-4627 / FGSC 10392)</name>
    <name type="common">White button mushroom</name>
    <dbReference type="NCBI Taxonomy" id="597362"/>
    <lineage>
        <taxon>Eukaryota</taxon>
        <taxon>Fungi</taxon>
        <taxon>Dikarya</taxon>
        <taxon>Basidiomycota</taxon>
        <taxon>Agaricomycotina</taxon>
        <taxon>Agaricomycetes</taxon>
        <taxon>Agaricomycetidae</taxon>
        <taxon>Agaricales</taxon>
        <taxon>Agaricineae</taxon>
        <taxon>Agaricaceae</taxon>
        <taxon>Agaricus</taxon>
    </lineage>
</organism>
<dbReference type="OMA" id="QQTFKVI"/>
<keyword evidence="7 8" id="KW-0472">Membrane</keyword>
<evidence type="ECO:0000313" key="12">
    <source>
        <dbReference type="Proteomes" id="UP000008493"/>
    </source>
</evidence>
<keyword evidence="4 10" id="KW-0812">Transmembrane</keyword>
<gene>
    <name evidence="11" type="ORF">AGABI1DRAFT_53776</name>
</gene>
<evidence type="ECO:0000256" key="8">
    <source>
        <dbReference type="PIRNR" id="PIRNR017207"/>
    </source>
</evidence>
<dbReference type="Pfam" id="PF06417">
    <property type="entry name" value="EMC4"/>
    <property type="match status" value="1"/>
</dbReference>
<dbReference type="PANTHER" id="PTHR19315">
    <property type="entry name" value="ER MEMBRANE PROTEIN COMPLEX SUBUNIT 4"/>
    <property type="match status" value="1"/>
</dbReference>
<dbReference type="GeneID" id="18830055"/>
<dbReference type="Proteomes" id="UP000008493">
    <property type="component" value="Unassembled WGS sequence"/>
</dbReference>
<comment type="subcellular location">
    <subcellularLocation>
        <location evidence="1">Endoplasmic reticulum membrane</location>
        <topology evidence="1">Multi-pass membrane protein</topology>
    </subcellularLocation>
</comment>
<evidence type="ECO:0000256" key="3">
    <source>
        <dbReference type="ARBA" id="ARBA00020820"/>
    </source>
</evidence>
<dbReference type="FunCoup" id="K5Y4W0">
    <property type="interactions" value="317"/>
</dbReference>
<dbReference type="RefSeq" id="XP_007326179.1">
    <property type="nucleotide sequence ID" value="XM_007326117.1"/>
</dbReference>
<protein>
    <recommendedName>
        <fullName evidence="3 8">ER membrane protein complex subunit 4</fullName>
    </recommendedName>
</protein>
<reference evidence="12" key="1">
    <citation type="journal article" date="2012" name="Proc. Natl. Acad. Sci. U.S.A.">
        <title>Genome sequence of the button mushroom Agaricus bisporus reveals mechanisms governing adaptation to a humic-rich ecological niche.</title>
        <authorList>
            <person name="Morin E."/>
            <person name="Kohler A."/>
            <person name="Baker A.R."/>
            <person name="Foulongne-Oriol M."/>
            <person name="Lombard V."/>
            <person name="Nagy L.G."/>
            <person name="Ohm R.A."/>
            <person name="Patyshakuliyeva A."/>
            <person name="Brun A."/>
            <person name="Aerts A.L."/>
            <person name="Bailey A.M."/>
            <person name="Billette C."/>
            <person name="Coutinho P.M."/>
            <person name="Deakin G."/>
            <person name="Doddapaneni H."/>
            <person name="Floudas D."/>
            <person name="Grimwood J."/>
            <person name="Hilden K."/>
            <person name="Kuees U."/>
            <person name="LaButti K.M."/>
            <person name="Lapidus A."/>
            <person name="Lindquist E.A."/>
            <person name="Lucas S.M."/>
            <person name="Murat C."/>
            <person name="Riley R.W."/>
            <person name="Salamov A.A."/>
            <person name="Schmutz J."/>
            <person name="Subramanian V."/>
            <person name="Woesten H.A.B."/>
            <person name="Xu J."/>
            <person name="Eastwood D.C."/>
            <person name="Foster G.D."/>
            <person name="Sonnenberg A.S."/>
            <person name="Cullen D."/>
            <person name="de Vries R.P."/>
            <person name="Lundell T."/>
            <person name="Hibbett D.S."/>
            <person name="Henrissat B."/>
            <person name="Burton K.S."/>
            <person name="Kerrigan R.W."/>
            <person name="Challen M.P."/>
            <person name="Grigoriev I.V."/>
            <person name="Martin F."/>
        </authorList>
    </citation>
    <scope>NUCLEOTIDE SEQUENCE [LARGE SCALE GENOMIC DNA]</scope>
    <source>
        <strain evidence="12">JB137-S8 / ATCC MYA-4627 / FGSC 10392</strain>
    </source>
</reference>
<evidence type="ECO:0000256" key="5">
    <source>
        <dbReference type="ARBA" id="ARBA00022824"/>
    </source>
</evidence>
<dbReference type="HOGENOM" id="CLU_098404_1_2_1"/>
<sequence length="172" mass="18973">MPTKPLDYSSLENTSKWKNLPPPPGFSKQLNVSSKSKTEDVTTKPKSLDSLKASRAWGVAIQPAKQIPMNLIMLYMSGSQVQIFSMGVIVMLFWGPFVNFFKVNKTFAQYAPEGKDPNAVTTLFLQKGAFLFFHLVGLGIGVWKCLQMGLLPTGTGDWLAFETRGPAPELSL</sequence>
<dbReference type="InParanoid" id="K5Y4W0"/>
<dbReference type="EMBL" id="JH971386">
    <property type="protein sequence ID" value="EKM83070.1"/>
    <property type="molecule type" value="Genomic_DNA"/>
</dbReference>
<name>K5Y4W0_AGABU</name>
<dbReference type="OrthoDB" id="369569at2759"/>
<dbReference type="InterPro" id="IPR009445">
    <property type="entry name" value="TMEM85/Emc4"/>
</dbReference>
<evidence type="ECO:0000256" key="4">
    <source>
        <dbReference type="ARBA" id="ARBA00022692"/>
    </source>
</evidence>
<evidence type="ECO:0000256" key="9">
    <source>
        <dbReference type="SAM" id="MobiDB-lite"/>
    </source>
</evidence>
<dbReference type="PIRSF" id="PIRSF017207">
    <property type="entry name" value="UCP017207_TM-p85"/>
    <property type="match status" value="1"/>
</dbReference>
<evidence type="ECO:0000256" key="7">
    <source>
        <dbReference type="ARBA" id="ARBA00023136"/>
    </source>
</evidence>
<feature type="transmembrane region" description="Helical" evidence="10">
    <location>
        <begin position="124"/>
        <end position="143"/>
    </location>
</feature>
<feature type="region of interest" description="Disordered" evidence="9">
    <location>
        <begin position="1"/>
        <end position="45"/>
    </location>
</feature>
<dbReference type="GO" id="GO:0005789">
    <property type="term" value="C:endoplasmic reticulum membrane"/>
    <property type="evidence" value="ECO:0007669"/>
    <property type="project" value="UniProtKB-SubCell"/>
</dbReference>
<evidence type="ECO:0000256" key="1">
    <source>
        <dbReference type="ARBA" id="ARBA00004477"/>
    </source>
</evidence>
<feature type="compositionally biased region" description="Basic and acidic residues" evidence="9">
    <location>
        <begin position="36"/>
        <end position="45"/>
    </location>
</feature>
<proteinExistence type="inferred from homology"/>
<dbReference type="KEGG" id="abp:AGABI1DRAFT53776"/>
<evidence type="ECO:0000256" key="6">
    <source>
        <dbReference type="ARBA" id="ARBA00022989"/>
    </source>
</evidence>
<evidence type="ECO:0000313" key="11">
    <source>
        <dbReference type="EMBL" id="EKM83070.1"/>
    </source>
</evidence>
<comment type="similarity">
    <text evidence="2 8">Belongs to the EMC4 family.</text>
</comment>
<dbReference type="eggNOG" id="KOG3318">
    <property type="taxonomic scope" value="Eukaryota"/>
</dbReference>